<dbReference type="Proteomes" id="UP001151760">
    <property type="component" value="Unassembled WGS sequence"/>
</dbReference>
<dbReference type="EMBL" id="BQNB010010259">
    <property type="protein sequence ID" value="GJS74834.1"/>
    <property type="molecule type" value="Genomic_DNA"/>
</dbReference>
<proteinExistence type="predicted"/>
<reference evidence="1" key="1">
    <citation type="journal article" date="2022" name="Int. J. Mol. Sci.">
        <title>Draft Genome of Tanacetum Coccineum: Genomic Comparison of Closely Related Tanacetum-Family Plants.</title>
        <authorList>
            <person name="Yamashiro T."/>
            <person name="Shiraishi A."/>
            <person name="Nakayama K."/>
            <person name="Satake H."/>
        </authorList>
    </citation>
    <scope>NUCLEOTIDE SEQUENCE</scope>
</reference>
<organism evidence="1 2">
    <name type="scientific">Tanacetum coccineum</name>
    <dbReference type="NCBI Taxonomy" id="301880"/>
    <lineage>
        <taxon>Eukaryota</taxon>
        <taxon>Viridiplantae</taxon>
        <taxon>Streptophyta</taxon>
        <taxon>Embryophyta</taxon>
        <taxon>Tracheophyta</taxon>
        <taxon>Spermatophyta</taxon>
        <taxon>Magnoliopsida</taxon>
        <taxon>eudicotyledons</taxon>
        <taxon>Gunneridae</taxon>
        <taxon>Pentapetalae</taxon>
        <taxon>asterids</taxon>
        <taxon>campanulids</taxon>
        <taxon>Asterales</taxon>
        <taxon>Asteraceae</taxon>
        <taxon>Asteroideae</taxon>
        <taxon>Anthemideae</taxon>
        <taxon>Anthemidinae</taxon>
        <taxon>Tanacetum</taxon>
    </lineage>
</organism>
<feature type="non-terminal residue" evidence="1">
    <location>
        <position position="61"/>
    </location>
</feature>
<gene>
    <name evidence="1" type="ORF">Tco_0707675</name>
</gene>
<evidence type="ECO:0000313" key="2">
    <source>
        <dbReference type="Proteomes" id="UP001151760"/>
    </source>
</evidence>
<sequence>MENTSYTGRELRPVTFDVSNDMAMKKTSFPEMECSGSIVVLCALNDNKRLCRFCEAMIWLR</sequence>
<reference evidence="1" key="2">
    <citation type="submission" date="2022-01" db="EMBL/GenBank/DDBJ databases">
        <authorList>
            <person name="Yamashiro T."/>
            <person name="Shiraishi A."/>
            <person name="Satake H."/>
            <person name="Nakayama K."/>
        </authorList>
    </citation>
    <scope>NUCLEOTIDE SEQUENCE</scope>
</reference>
<comment type="caution">
    <text evidence="1">The sequence shown here is derived from an EMBL/GenBank/DDBJ whole genome shotgun (WGS) entry which is preliminary data.</text>
</comment>
<keyword evidence="2" id="KW-1185">Reference proteome</keyword>
<name>A0ABQ4YAU8_9ASTR</name>
<evidence type="ECO:0000313" key="1">
    <source>
        <dbReference type="EMBL" id="GJS74834.1"/>
    </source>
</evidence>
<accession>A0ABQ4YAU8</accession>
<protein>
    <submittedName>
        <fullName evidence="1">Uncharacterized protein</fullName>
    </submittedName>
</protein>